<dbReference type="Proteomes" id="UP001187192">
    <property type="component" value="Unassembled WGS sequence"/>
</dbReference>
<dbReference type="PANTHER" id="PTHR15907">
    <property type="entry name" value="DUF614 FAMILY PROTEIN-RELATED"/>
    <property type="match status" value="1"/>
</dbReference>
<gene>
    <name evidence="2" type="ORF">TIFTF001_006628</name>
</gene>
<comment type="caution">
    <text evidence="2">The sequence shown here is derived from an EMBL/GenBank/DDBJ whole genome shotgun (WGS) entry which is preliminary data.</text>
</comment>
<organism evidence="2 3">
    <name type="scientific">Ficus carica</name>
    <name type="common">Common fig</name>
    <dbReference type="NCBI Taxonomy" id="3494"/>
    <lineage>
        <taxon>Eukaryota</taxon>
        <taxon>Viridiplantae</taxon>
        <taxon>Streptophyta</taxon>
        <taxon>Embryophyta</taxon>
        <taxon>Tracheophyta</taxon>
        <taxon>Spermatophyta</taxon>
        <taxon>Magnoliopsida</taxon>
        <taxon>eudicotyledons</taxon>
        <taxon>Gunneridae</taxon>
        <taxon>Pentapetalae</taxon>
        <taxon>rosids</taxon>
        <taxon>fabids</taxon>
        <taxon>Rosales</taxon>
        <taxon>Moraceae</taxon>
        <taxon>Ficeae</taxon>
        <taxon>Ficus</taxon>
    </lineage>
</organism>
<name>A0AA88CZY6_FICCA</name>
<dbReference type="InterPro" id="IPR006461">
    <property type="entry name" value="PLAC_motif_containing"/>
</dbReference>
<evidence type="ECO:0000256" key="1">
    <source>
        <dbReference type="SAM" id="MobiDB-lite"/>
    </source>
</evidence>
<reference evidence="2" key="1">
    <citation type="submission" date="2023-07" db="EMBL/GenBank/DDBJ databases">
        <title>draft genome sequence of fig (Ficus carica).</title>
        <authorList>
            <person name="Takahashi T."/>
            <person name="Nishimura K."/>
        </authorList>
    </citation>
    <scope>NUCLEOTIDE SEQUENCE</scope>
</reference>
<evidence type="ECO:0000313" key="2">
    <source>
        <dbReference type="EMBL" id="GMN37196.1"/>
    </source>
</evidence>
<sequence length="87" mass="9158">MGGTEETQGKGVPQTGEPTAPPMASNYETNLNQPLGRPWSTGLFDCHENQTNAVMTAFLPCVTFGQIAEVLDGGEMGSFSSLHASIV</sequence>
<proteinExistence type="predicted"/>
<dbReference type="EMBL" id="BTGU01000006">
    <property type="protein sequence ID" value="GMN37196.1"/>
    <property type="molecule type" value="Genomic_DNA"/>
</dbReference>
<dbReference type="AlphaFoldDB" id="A0AA88CZY6"/>
<dbReference type="Pfam" id="PF04749">
    <property type="entry name" value="PLAC8"/>
    <property type="match status" value="1"/>
</dbReference>
<protein>
    <submittedName>
        <fullName evidence="2">Uncharacterized protein</fullName>
    </submittedName>
</protein>
<accession>A0AA88CZY6</accession>
<keyword evidence="3" id="KW-1185">Reference proteome</keyword>
<dbReference type="NCBIfam" id="TIGR01571">
    <property type="entry name" value="A_thal_Cys_rich"/>
    <property type="match status" value="1"/>
</dbReference>
<feature type="region of interest" description="Disordered" evidence="1">
    <location>
        <begin position="1"/>
        <end position="34"/>
    </location>
</feature>
<evidence type="ECO:0000313" key="3">
    <source>
        <dbReference type="Proteomes" id="UP001187192"/>
    </source>
</evidence>